<dbReference type="SUPFAM" id="SSF55103">
    <property type="entry name" value="FAD-linked oxidases, C-terminal domain"/>
    <property type="match status" value="1"/>
</dbReference>
<evidence type="ECO:0000256" key="5">
    <source>
        <dbReference type="ARBA" id="ARBA00023002"/>
    </source>
</evidence>
<protein>
    <recommendedName>
        <fullName evidence="6">FAD-binding PCMH-type domain-containing protein</fullName>
    </recommendedName>
</protein>
<gene>
    <name evidence="7" type="ORF">Daus18300_010101</name>
</gene>
<accession>A0ABR3WBM8</accession>
<evidence type="ECO:0000313" key="8">
    <source>
        <dbReference type="Proteomes" id="UP001583177"/>
    </source>
</evidence>
<dbReference type="PANTHER" id="PTHR42973">
    <property type="entry name" value="BINDING OXIDOREDUCTASE, PUTATIVE (AFU_ORTHOLOGUE AFUA_1G17690)-RELATED"/>
    <property type="match status" value="1"/>
</dbReference>
<dbReference type="InterPro" id="IPR016166">
    <property type="entry name" value="FAD-bd_PCMH"/>
</dbReference>
<sequence>MMNPFFQNQSCDPFTPASTPCRLGNYASYSINVTGPDDVIAGMRFAEENNIRLVVKTTGHDYLGRSSGHGALNLWMWNLKTISPIPNFDKSYYSGPAIKLGSGVVAGEAYEAAYEAGYRVVGGLCASIALAGGYTQGGGHSMLSTAYGMGADQVLEWEVVTANGTHIFATPEENSDLHWALSGGGGGTFAVVLSMTVKAYPDGPVAGGTLTVPNTNDSAFWDAIGLWIQQSEALAGDKNTIVYEVFNNAFVAYALTLPDQPRGAVDTLLADFLADLTQLGLNYTLQITYFDNYRDHFANYYGPLPFGAVTPTTVLQSRLIPKTVTQDTVAVNKLTNAIRTIVEDGTFLVGCELVNVPPTAGHLDNAVLPAWREAITGCNMNAYWNFTAPIEENYFLKRIMEEVYTPLWEAATPGGGVYLNEMDPWYKGDWKTELFGPNYERLLAIKHAVDPSHLFWGKFTVGADELALDGTGRLCEIGP</sequence>
<dbReference type="Gene3D" id="3.30.465.10">
    <property type="match status" value="2"/>
</dbReference>
<comment type="caution">
    <text evidence="7">The sequence shown here is derived from an EMBL/GenBank/DDBJ whole genome shotgun (WGS) entry which is preliminary data.</text>
</comment>
<reference evidence="7 8" key="1">
    <citation type="journal article" date="2024" name="IMA Fungus">
        <title>IMA Genome - F19 : A genome assembly and annotation guide to empower mycologists, including annotated draft genome sequences of Ceratocystis pirilliformis, Diaporthe australafricana, Fusarium ophioides, Paecilomyces lecythidis, and Sporothrix stenoceras.</title>
        <authorList>
            <person name="Aylward J."/>
            <person name="Wilson A.M."/>
            <person name="Visagie C.M."/>
            <person name="Spraker J."/>
            <person name="Barnes I."/>
            <person name="Buitendag C."/>
            <person name="Ceriani C."/>
            <person name="Del Mar Angel L."/>
            <person name="du Plessis D."/>
            <person name="Fuchs T."/>
            <person name="Gasser K."/>
            <person name="Kramer D."/>
            <person name="Li W."/>
            <person name="Munsamy K."/>
            <person name="Piso A."/>
            <person name="Price J.L."/>
            <person name="Sonnekus B."/>
            <person name="Thomas C."/>
            <person name="van der Nest A."/>
            <person name="van Dijk A."/>
            <person name="van Heerden A."/>
            <person name="van Vuuren N."/>
            <person name="Yilmaz N."/>
            <person name="Duong T.A."/>
            <person name="van der Merwe N.A."/>
            <person name="Wingfield M.J."/>
            <person name="Wingfield B.D."/>
        </authorList>
    </citation>
    <scope>NUCLEOTIDE SEQUENCE [LARGE SCALE GENOMIC DNA]</scope>
    <source>
        <strain evidence="7 8">CMW 18300</strain>
    </source>
</reference>
<proteinExistence type="inferred from homology"/>
<keyword evidence="8" id="KW-1185">Reference proteome</keyword>
<dbReference type="Proteomes" id="UP001583177">
    <property type="component" value="Unassembled WGS sequence"/>
</dbReference>
<dbReference type="InterPro" id="IPR006094">
    <property type="entry name" value="Oxid_FAD_bind_N"/>
</dbReference>
<dbReference type="PROSITE" id="PS51387">
    <property type="entry name" value="FAD_PCMH"/>
    <property type="match status" value="1"/>
</dbReference>
<name>A0ABR3WBM8_9PEZI</name>
<dbReference type="Pfam" id="PF08031">
    <property type="entry name" value="BBE"/>
    <property type="match status" value="1"/>
</dbReference>
<dbReference type="InterPro" id="IPR050416">
    <property type="entry name" value="FAD-linked_Oxidoreductase"/>
</dbReference>
<feature type="domain" description="FAD-binding PCMH-type" evidence="6">
    <location>
        <begin position="23"/>
        <end position="202"/>
    </location>
</feature>
<dbReference type="InterPro" id="IPR016169">
    <property type="entry name" value="FAD-bd_PCMH_sub2"/>
</dbReference>
<evidence type="ECO:0000256" key="1">
    <source>
        <dbReference type="ARBA" id="ARBA00001974"/>
    </source>
</evidence>
<evidence type="ECO:0000313" key="7">
    <source>
        <dbReference type="EMBL" id="KAL1858100.1"/>
    </source>
</evidence>
<comment type="cofactor">
    <cofactor evidence="1">
        <name>FAD</name>
        <dbReference type="ChEBI" id="CHEBI:57692"/>
    </cofactor>
</comment>
<organism evidence="7 8">
    <name type="scientific">Diaporthe australafricana</name>
    <dbReference type="NCBI Taxonomy" id="127596"/>
    <lineage>
        <taxon>Eukaryota</taxon>
        <taxon>Fungi</taxon>
        <taxon>Dikarya</taxon>
        <taxon>Ascomycota</taxon>
        <taxon>Pezizomycotina</taxon>
        <taxon>Sordariomycetes</taxon>
        <taxon>Sordariomycetidae</taxon>
        <taxon>Diaporthales</taxon>
        <taxon>Diaporthaceae</taxon>
        <taxon>Diaporthe</taxon>
    </lineage>
</organism>
<evidence type="ECO:0000256" key="4">
    <source>
        <dbReference type="ARBA" id="ARBA00022827"/>
    </source>
</evidence>
<keyword evidence="4" id="KW-0274">FAD</keyword>
<dbReference type="InterPro" id="IPR016164">
    <property type="entry name" value="FAD-linked_Oxase-like_C"/>
</dbReference>
<evidence type="ECO:0000259" key="6">
    <source>
        <dbReference type="PROSITE" id="PS51387"/>
    </source>
</evidence>
<dbReference type="SUPFAM" id="SSF56176">
    <property type="entry name" value="FAD-binding/transporter-associated domain-like"/>
    <property type="match status" value="1"/>
</dbReference>
<dbReference type="Pfam" id="PF01565">
    <property type="entry name" value="FAD_binding_4"/>
    <property type="match status" value="1"/>
</dbReference>
<keyword evidence="3" id="KW-0285">Flavoprotein</keyword>
<dbReference type="InterPro" id="IPR012951">
    <property type="entry name" value="BBE"/>
</dbReference>
<evidence type="ECO:0000256" key="2">
    <source>
        <dbReference type="ARBA" id="ARBA00005466"/>
    </source>
</evidence>
<dbReference type="EMBL" id="JAWRVE010000108">
    <property type="protein sequence ID" value="KAL1858100.1"/>
    <property type="molecule type" value="Genomic_DNA"/>
</dbReference>
<dbReference type="PANTHER" id="PTHR42973:SF39">
    <property type="entry name" value="FAD-BINDING PCMH-TYPE DOMAIN-CONTAINING PROTEIN"/>
    <property type="match status" value="1"/>
</dbReference>
<evidence type="ECO:0000256" key="3">
    <source>
        <dbReference type="ARBA" id="ARBA00022630"/>
    </source>
</evidence>
<keyword evidence="5" id="KW-0560">Oxidoreductase</keyword>
<dbReference type="InterPro" id="IPR036318">
    <property type="entry name" value="FAD-bd_PCMH-like_sf"/>
</dbReference>
<comment type="similarity">
    <text evidence="2">Belongs to the oxygen-dependent FAD-linked oxidoreductase family.</text>
</comment>